<evidence type="ECO:0000256" key="2">
    <source>
        <dbReference type="ARBA" id="ARBA00022741"/>
    </source>
</evidence>
<dbReference type="GO" id="GO:0016874">
    <property type="term" value="F:ligase activity"/>
    <property type="evidence" value="ECO:0007669"/>
    <property type="project" value="UniProtKB-KW"/>
</dbReference>
<evidence type="ECO:0000256" key="1">
    <source>
        <dbReference type="ARBA" id="ARBA00022598"/>
    </source>
</evidence>
<dbReference type="Pfam" id="PF18130">
    <property type="entry name" value="ATPgrasp_N"/>
    <property type="match status" value="1"/>
</dbReference>
<dbReference type="SUPFAM" id="SSF56059">
    <property type="entry name" value="Glutathione synthetase ATP-binding domain-like"/>
    <property type="match status" value="1"/>
</dbReference>
<dbReference type="InterPro" id="IPR052032">
    <property type="entry name" value="ATP-dep_AA_Ligase"/>
</dbReference>
<dbReference type="KEGG" id="kphy:AOZ06_46640"/>
<dbReference type="Gene3D" id="3.40.50.20">
    <property type="match status" value="1"/>
</dbReference>
<evidence type="ECO:0000313" key="7">
    <source>
        <dbReference type="Proteomes" id="UP000063699"/>
    </source>
</evidence>
<keyword evidence="1" id="KW-0436">Ligase</keyword>
<dbReference type="EMBL" id="CP012752">
    <property type="protein sequence ID" value="ALG13355.1"/>
    <property type="molecule type" value="Genomic_DNA"/>
</dbReference>
<dbReference type="OrthoDB" id="24041at2"/>
<dbReference type="PROSITE" id="PS50975">
    <property type="entry name" value="ATP_GRASP"/>
    <property type="match status" value="1"/>
</dbReference>
<keyword evidence="3 4" id="KW-0067">ATP-binding</keyword>
<dbReference type="Proteomes" id="UP000063699">
    <property type="component" value="Chromosome"/>
</dbReference>
<accession>A0A0N9IAG7</accession>
<dbReference type="InterPro" id="IPR041472">
    <property type="entry name" value="BL00235/CARNS1_N"/>
</dbReference>
<keyword evidence="2 4" id="KW-0547">Nucleotide-binding</keyword>
<dbReference type="PANTHER" id="PTHR43585">
    <property type="entry name" value="FUMIPYRROLE BIOSYNTHESIS PROTEIN C"/>
    <property type="match status" value="1"/>
</dbReference>
<evidence type="ECO:0000259" key="5">
    <source>
        <dbReference type="PROSITE" id="PS50975"/>
    </source>
</evidence>
<keyword evidence="7" id="KW-1185">Reference proteome</keyword>
<protein>
    <recommendedName>
        <fullName evidence="5">ATP-grasp domain-containing protein</fullName>
    </recommendedName>
</protein>
<proteinExistence type="predicted"/>
<organism evidence="6 7">
    <name type="scientific">Kibdelosporangium phytohabitans</name>
    <dbReference type="NCBI Taxonomy" id="860235"/>
    <lineage>
        <taxon>Bacteria</taxon>
        <taxon>Bacillati</taxon>
        <taxon>Actinomycetota</taxon>
        <taxon>Actinomycetes</taxon>
        <taxon>Pseudonocardiales</taxon>
        <taxon>Pseudonocardiaceae</taxon>
        <taxon>Kibdelosporangium</taxon>
    </lineage>
</organism>
<dbReference type="AlphaFoldDB" id="A0A0N9IAG7"/>
<dbReference type="SMART" id="SM01209">
    <property type="entry name" value="GARS_A"/>
    <property type="match status" value="1"/>
</dbReference>
<dbReference type="STRING" id="860235.AOZ06_46640"/>
<dbReference type="GO" id="GO:0005524">
    <property type="term" value="F:ATP binding"/>
    <property type="evidence" value="ECO:0007669"/>
    <property type="project" value="UniProtKB-UniRule"/>
</dbReference>
<dbReference type="Pfam" id="PF13535">
    <property type="entry name" value="ATP-grasp_4"/>
    <property type="match status" value="1"/>
</dbReference>
<sequence>MDPVLVIVGGGRAEYKRYILERIARSYAIALLTPQQPTWERPYIVDHVTIDPADSQSVQAAITTLSDQYRITGVLTHQEPCISLVAQAAEALGLPGCGSDAARRCRDKYAARQAFEAAGVPSARYHVVHDTAEAVHAATEIGFPVVVKPRGLTASFGVCVVHDRAELTEAVDRALANTFAEGWQFEPGVLVEEYLPGTEISVDSVVLNGEARPIVYAGKVLGPPPFFDEFGHVVAPVSDLADEPERVLGVVRAAHHALGIQNSMTHTEIRLTPDGPRVVEVNGRLGGDLIPLVAQYAGGPDLATISAHVATGTGFDVPNEVTGVAGIRFFYPSDGEGSPDSEWVRQHVSLADGGAAAPAVAGRFYYSRTGFAIVEAASRAECLMRMTELANECSPVVS</sequence>
<dbReference type="Gene3D" id="3.30.470.20">
    <property type="entry name" value="ATP-grasp fold, B domain"/>
    <property type="match status" value="1"/>
</dbReference>
<dbReference type="PANTHER" id="PTHR43585:SF2">
    <property type="entry name" value="ATP-GRASP ENZYME FSQD"/>
    <property type="match status" value="1"/>
</dbReference>
<gene>
    <name evidence="6" type="ORF">AOZ06_46640</name>
</gene>
<dbReference type="InterPro" id="IPR011761">
    <property type="entry name" value="ATP-grasp"/>
</dbReference>
<dbReference type="GO" id="GO:0046872">
    <property type="term" value="F:metal ion binding"/>
    <property type="evidence" value="ECO:0007669"/>
    <property type="project" value="InterPro"/>
</dbReference>
<evidence type="ECO:0000256" key="3">
    <source>
        <dbReference type="ARBA" id="ARBA00022840"/>
    </source>
</evidence>
<evidence type="ECO:0000313" key="6">
    <source>
        <dbReference type="EMBL" id="ALG13355.1"/>
    </source>
</evidence>
<reference evidence="6 7" key="1">
    <citation type="submission" date="2015-07" db="EMBL/GenBank/DDBJ databases">
        <title>Genome sequencing of Kibdelosporangium phytohabitans.</title>
        <authorList>
            <person name="Qin S."/>
            <person name="Xing K."/>
        </authorList>
    </citation>
    <scope>NUCLEOTIDE SEQUENCE [LARGE SCALE GENOMIC DNA]</scope>
    <source>
        <strain evidence="6 7">KLBMP1111</strain>
    </source>
</reference>
<name>A0A0N9IAG7_9PSEU</name>
<evidence type="ECO:0000256" key="4">
    <source>
        <dbReference type="PROSITE-ProRule" id="PRU00409"/>
    </source>
</evidence>
<feature type="domain" description="ATP-grasp" evidence="5">
    <location>
        <begin position="112"/>
        <end position="311"/>
    </location>
</feature>